<dbReference type="PANTHER" id="PTHR38436:SF1">
    <property type="entry name" value="ESTER CYCLASE"/>
    <property type="match status" value="1"/>
</dbReference>
<dbReference type="RefSeq" id="WP_253162269.1">
    <property type="nucleotide sequence ID" value="NZ_JAMYBS010000002.1"/>
</dbReference>
<protein>
    <submittedName>
        <fullName evidence="1">Ester cyclase</fullName>
    </submittedName>
</protein>
<organism evidence="1 2">
    <name type="scientific">Stutzerimonas nitrititolerans</name>
    <dbReference type="NCBI Taxonomy" id="2482751"/>
    <lineage>
        <taxon>Bacteria</taxon>
        <taxon>Pseudomonadati</taxon>
        <taxon>Pseudomonadota</taxon>
        <taxon>Gammaproteobacteria</taxon>
        <taxon>Pseudomonadales</taxon>
        <taxon>Pseudomonadaceae</taxon>
        <taxon>Stutzerimonas</taxon>
    </lineage>
</organism>
<dbReference type="Proteomes" id="UP001165292">
    <property type="component" value="Unassembled WGS sequence"/>
</dbReference>
<dbReference type="PANTHER" id="PTHR38436">
    <property type="entry name" value="POLYKETIDE CYCLASE SNOAL-LIKE DOMAIN"/>
    <property type="match status" value="1"/>
</dbReference>
<accession>A0AA41WDZ6</accession>
<dbReference type="Gene3D" id="3.10.450.50">
    <property type="match status" value="1"/>
</dbReference>
<dbReference type="Pfam" id="PF07366">
    <property type="entry name" value="SnoaL"/>
    <property type="match status" value="1"/>
</dbReference>
<dbReference type="SUPFAM" id="SSF54427">
    <property type="entry name" value="NTF2-like"/>
    <property type="match status" value="1"/>
</dbReference>
<dbReference type="GO" id="GO:0030638">
    <property type="term" value="P:polyketide metabolic process"/>
    <property type="evidence" value="ECO:0007669"/>
    <property type="project" value="InterPro"/>
</dbReference>
<gene>
    <name evidence="1" type="ORF">NJF43_03185</name>
</gene>
<reference evidence="1" key="1">
    <citation type="submission" date="2022-06" db="EMBL/GenBank/DDBJ databases">
        <title>Detection of beta-lactamases in bacteria of animal origin.</title>
        <authorList>
            <person name="Mlynarcik P."/>
            <person name="Zdarska V."/>
            <person name="Chudobova H."/>
            <person name="Prochazkova P."/>
            <person name="Hricova K."/>
            <person name="Mezerova K."/>
            <person name="Bardon J."/>
            <person name="Dolejska M."/>
            <person name="Sukkar I."/>
            <person name="Kolar M."/>
        </authorList>
    </citation>
    <scope>NUCLEOTIDE SEQUENCE</scope>
    <source>
        <strain evidence="1">S 300-3</strain>
    </source>
</reference>
<proteinExistence type="predicted"/>
<dbReference type="InterPro" id="IPR032710">
    <property type="entry name" value="NTF2-like_dom_sf"/>
</dbReference>
<evidence type="ECO:0000313" key="2">
    <source>
        <dbReference type="Proteomes" id="UP001165292"/>
    </source>
</evidence>
<dbReference type="EMBL" id="JAMYBS010000002">
    <property type="protein sequence ID" value="MCO7543756.1"/>
    <property type="molecule type" value="Genomic_DNA"/>
</dbReference>
<dbReference type="InterPro" id="IPR009959">
    <property type="entry name" value="Cyclase_SnoaL-like"/>
</dbReference>
<sequence length="135" mass="15241">MTPADLASNYRQYIACLNARDWSNLGRFVHDEVSHNGKRIGLAGYRQMLENDYASIPDLHFNIELLVAEPPYVASRLQFNCSPKARFLELDVDGRKVSFAENVFYAFKDGRIVEVRSVIDKAAIEAQLSTLCGRA</sequence>
<evidence type="ECO:0000313" key="1">
    <source>
        <dbReference type="EMBL" id="MCO7543756.1"/>
    </source>
</evidence>
<comment type="caution">
    <text evidence="1">The sequence shown here is derived from an EMBL/GenBank/DDBJ whole genome shotgun (WGS) entry which is preliminary data.</text>
</comment>
<name>A0AA41WDZ6_9GAMM</name>
<dbReference type="AlphaFoldDB" id="A0AA41WDZ6"/>